<dbReference type="Pfam" id="PF20935">
    <property type="entry name" value="DUF6847"/>
    <property type="match status" value="1"/>
</dbReference>
<evidence type="ECO:0000313" key="2">
    <source>
        <dbReference type="Proteomes" id="UP000558089"/>
    </source>
</evidence>
<evidence type="ECO:0008006" key="3">
    <source>
        <dbReference type="Google" id="ProtNLM"/>
    </source>
</evidence>
<sequence>MTIAEALKEKNRLIRNILELQKRISTYNCVIEGNPRAYDPKKVLEELNDTIDRLVSIKTRITKTNQAVQEKIYRLSELKTLAKFLKTIPTTEGKAPAGKTYYSQPETYVWESSIKTKERDAHIIDLEEEIDKIQQELDTHNYNTTI</sequence>
<dbReference type="EMBL" id="WYET01000001">
    <property type="protein sequence ID" value="NVN17117.1"/>
    <property type="molecule type" value="Genomic_DNA"/>
</dbReference>
<name>A0A850NIV9_9FLAO</name>
<dbReference type="InterPro" id="IPR047741">
    <property type="entry name" value="DIP1984-like"/>
</dbReference>
<keyword evidence="2" id="KW-1185">Reference proteome</keyword>
<proteinExistence type="predicted"/>
<reference evidence="1 2" key="1">
    <citation type="submission" date="2020-01" db="EMBL/GenBank/DDBJ databases">
        <title>Draft Genome Analysis of Muricauda sp. HICW Isolated from coastal seawater of PR China.</title>
        <authorList>
            <person name="Chen M.-X."/>
        </authorList>
    </citation>
    <scope>NUCLEOTIDE SEQUENCE [LARGE SCALE GENOMIC DNA]</scope>
    <source>
        <strain evidence="1 2">HICW</strain>
    </source>
</reference>
<protein>
    <recommendedName>
        <fullName evidence="3">Septicolysin</fullName>
    </recommendedName>
</protein>
<evidence type="ECO:0000313" key="1">
    <source>
        <dbReference type="EMBL" id="NVN17117.1"/>
    </source>
</evidence>
<comment type="caution">
    <text evidence="1">The sequence shown here is derived from an EMBL/GenBank/DDBJ whole genome shotgun (WGS) entry which is preliminary data.</text>
</comment>
<dbReference type="Proteomes" id="UP000558089">
    <property type="component" value="Unassembled WGS sequence"/>
</dbReference>
<gene>
    <name evidence="1" type="ORF">GUA46_02090</name>
</gene>
<dbReference type="AlphaFoldDB" id="A0A850NIV9"/>
<dbReference type="Gene3D" id="6.10.320.10">
    <property type="match status" value="1"/>
</dbReference>
<dbReference type="RefSeq" id="WP_176619103.1">
    <property type="nucleotide sequence ID" value="NZ_WYET01000001.1"/>
</dbReference>
<accession>A0A850NIV9</accession>
<organism evidence="1 2">
    <name type="scientific">Flagellimonas chongwuensis</name>
    <dbReference type="NCBI Taxonomy" id="2697365"/>
    <lineage>
        <taxon>Bacteria</taxon>
        <taxon>Pseudomonadati</taxon>
        <taxon>Bacteroidota</taxon>
        <taxon>Flavobacteriia</taxon>
        <taxon>Flavobacteriales</taxon>
        <taxon>Flavobacteriaceae</taxon>
        <taxon>Flagellimonas</taxon>
    </lineage>
</organism>